<evidence type="ECO:0000256" key="1">
    <source>
        <dbReference type="ARBA" id="ARBA00004906"/>
    </source>
</evidence>
<dbReference type="SMART" id="SM00225">
    <property type="entry name" value="BTB"/>
    <property type="match status" value="1"/>
</dbReference>
<gene>
    <name evidence="5" type="ORF">TSOC_002521</name>
</gene>
<dbReference type="EMBL" id="PGGS01000048">
    <property type="protein sequence ID" value="PNH10718.1"/>
    <property type="molecule type" value="Genomic_DNA"/>
</dbReference>
<dbReference type="OrthoDB" id="542113at2759"/>
<dbReference type="GO" id="GO:0000151">
    <property type="term" value="C:ubiquitin ligase complex"/>
    <property type="evidence" value="ECO:0007669"/>
    <property type="project" value="TreeGrafter"/>
</dbReference>
<dbReference type="AlphaFoldDB" id="A0A2J8ADW0"/>
<dbReference type="InterPro" id="IPR011042">
    <property type="entry name" value="6-blade_b-propeller_TolB-like"/>
</dbReference>
<evidence type="ECO:0000313" key="6">
    <source>
        <dbReference type="Proteomes" id="UP000236333"/>
    </source>
</evidence>
<evidence type="ECO:0000256" key="3">
    <source>
        <dbReference type="ARBA" id="ARBA00023043"/>
    </source>
</evidence>
<keyword evidence="2" id="KW-0677">Repeat</keyword>
<dbReference type="PANTHER" id="PTHR46231">
    <property type="entry name" value="ANKYRIN REPEAT AND BTB/POZ DOMAIN-CONTAINING PROTEIN 1"/>
    <property type="match status" value="1"/>
</dbReference>
<evidence type="ECO:0000256" key="2">
    <source>
        <dbReference type="ARBA" id="ARBA00022737"/>
    </source>
</evidence>
<dbReference type="Gene3D" id="3.30.710.10">
    <property type="entry name" value="Potassium Channel Kv1.1, Chain A"/>
    <property type="match status" value="1"/>
</dbReference>
<keyword evidence="3" id="KW-0040">ANK repeat</keyword>
<name>A0A2J8ADW0_9CHLO</name>
<reference evidence="5 6" key="1">
    <citation type="journal article" date="2017" name="Mol. Biol. Evol.">
        <title>The 4-celled Tetrabaena socialis nuclear genome reveals the essential components for genetic control of cell number at the origin of multicellularity in the volvocine lineage.</title>
        <authorList>
            <person name="Featherston J."/>
            <person name="Arakaki Y."/>
            <person name="Hanschen E.R."/>
            <person name="Ferris P.J."/>
            <person name="Michod R.E."/>
            <person name="Olson B.J.S.C."/>
            <person name="Nozaki H."/>
            <person name="Durand P.M."/>
        </authorList>
    </citation>
    <scope>NUCLEOTIDE SEQUENCE [LARGE SCALE GENOMIC DNA]</scope>
    <source>
        <strain evidence="5 6">NIES-571</strain>
    </source>
</reference>
<dbReference type="Pfam" id="PF00651">
    <property type="entry name" value="BTB"/>
    <property type="match status" value="1"/>
</dbReference>
<dbReference type="Gene3D" id="2.120.10.30">
    <property type="entry name" value="TolB, C-terminal domain"/>
    <property type="match status" value="2"/>
</dbReference>
<accession>A0A2J8ADW0</accession>
<evidence type="ECO:0000259" key="4">
    <source>
        <dbReference type="PROSITE" id="PS50097"/>
    </source>
</evidence>
<feature type="domain" description="BTB" evidence="4">
    <location>
        <begin position="387"/>
        <end position="454"/>
    </location>
</feature>
<dbReference type="InterPro" id="IPR000210">
    <property type="entry name" value="BTB/POZ_dom"/>
</dbReference>
<comment type="caution">
    <text evidence="5">The sequence shown here is derived from an EMBL/GenBank/DDBJ whole genome shotgun (WGS) entry which is preliminary data.</text>
</comment>
<dbReference type="Proteomes" id="UP000236333">
    <property type="component" value="Unassembled WGS sequence"/>
</dbReference>
<dbReference type="SUPFAM" id="SSF54695">
    <property type="entry name" value="POZ domain"/>
    <property type="match status" value="1"/>
</dbReference>
<dbReference type="PROSITE" id="PS50097">
    <property type="entry name" value="BTB"/>
    <property type="match status" value="1"/>
</dbReference>
<dbReference type="GO" id="GO:0005737">
    <property type="term" value="C:cytoplasm"/>
    <property type="evidence" value="ECO:0007669"/>
    <property type="project" value="TreeGrafter"/>
</dbReference>
<keyword evidence="6" id="KW-1185">Reference proteome</keyword>
<protein>
    <submittedName>
        <fullName evidence="5">ARM REPEAT PROTEIN INTERACTING WITH ABF2</fullName>
    </submittedName>
</protein>
<dbReference type="InterPro" id="IPR044515">
    <property type="entry name" value="ABTB1"/>
</dbReference>
<dbReference type="PANTHER" id="PTHR46231:SF1">
    <property type="entry name" value="ANKYRIN REPEAT AND BTB_POZ DOMAIN-CONTAINING PROTEIN 1"/>
    <property type="match status" value="1"/>
</dbReference>
<evidence type="ECO:0000313" key="5">
    <source>
        <dbReference type="EMBL" id="PNH10718.1"/>
    </source>
</evidence>
<dbReference type="InterPro" id="IPR011333">
    <property type="entry name" value="SKP1/BTB/POZ_sf"/>
</dbReference>
<dbReference type="CDD" id="cd18186">
    <property type="entry name" value="BTB_POZ_ZBTB_KLHL-like"/>
    <property type="match status" value="1"/>
</dbReference>
<organism evidence="5 6">
    <name type="scientific">Tetrabaena socialis</name>
    <dbReference type="NCBI Taxonomy" id="47790"/>
    <lineage>
        <taxon>Eukaryota</taxon>
        <taxon>Viridiplantae</taxon>
        <taxon>Chlorophyta</taxon>
        <taxon>core chlorophytes</taxon>
        <taxon>Chlorophyceae</taxon>
        <taxon>CS clade</taxon>
        <taxon>Chlamydomonadales</taxon>
        <taxon>Tetrabaenaceae</taxon>
        <taxon>Tetrabaena</taxon>
    </lineage>
</organism>
<dbReference type="SUPFAM" id="SSF63829">
    <property type="entry name" value="Calcium-dependent phosphotriesterase"/>
    <property type="match status" value="1"/>
</dbReference>
<sequence length="558" mass="57333">MQFLRCTLGGGHDFSGVASRSLPGARPGEAASVQTLVACGRALRPLTGADVLGGLELGPPLQLYAEAAARDGEPAAARRPYIPAAALVDPVWDPFSSAVYMVEGSAVVRLSSDDTVTVVAGDVEEAGDTDGPGRAARFGDYPQCLASDGTGSLYVVHGDLVRQVQLPGVGPGAGAARAGAPPGGRAAGAAAAEGEALVSTLPLDAPSRIRGLAFDGGGSSGGSGSSLLFATMTALYRLPLGDPTAAPLLLAGAEGTQGAADGRRDARFTCILGTVQDGEGNLYAADYQYLPGEMTTSVRRVAADGAVTTIVAGLKGRMSVPVILSNGCLALVEYGGGSLHVLGLGLKPPAHHAAAAPLPPAASTGPLPRTLPADLGALLDRQPNGTADVTIVVGGRTFHVHRVLLSARSDYFKQRLGGGFADGSAQQLSLPDADPDAFELWLRFIYTGAADIPAAQAAGVAELADRLLLPELREQAAAVVEATVSVDTVAGLLLWAEGCGPAFSELLSRLKAWFVENHEAVMREAEEEVGRLAVRSPRLFYELMRDSIGRPSKRLRTQ</sequence>
<proteinExistence type="predicted"/>
<comment type="pathway">
    <text evidence="1">Protein modification; protein ubiquitination.</text>
</comment>